<dbReference type="InterPro" id="IPR011006">
    <property type="entry name" value="CheY-like_superfamily"/>
</dbReference>
<dbReference type="OrthoDB" id="9004746at2"/>
<dbReference type="PROSITE" id="PS50110">
    <property type="entry name" value="RESPONSE_REGULATORY"/>
    <property type="match status" value="1"/>
</dbReference>
<dbReference type="InterPro" id="IPR001789">
    <property type="entry name" value="Sig_transdc_resp-reg_receiver"/>
</dbReference>
<protein>
    <submittedName>
        <fullName evidence="3">Response regulator</fullName>
    </submittedName>
</protein>
<dbReference type="Gene3D" id="3.40.50.2300">
    <property type="match status" value="1"/>
</dbReference>
<keyword evidence="1" id="KW-0597">Phosphoprotein</keyword>
<name>A0A158AAF4_9BURK</name>
<accession>A0A158AAF4</accession>
<dbReference type="AlphaFoldDB" id="A0A158AAF4"/>
<feature type="domain" description="Response regulatory" evidence="2">
    <location>
        <begin position="28"/>
        <end position="149"/>
    </location>
</feature>
<dbReference type="GO" id="GO:0000160">
    <property type="term" value="P:phosphorelay signal transduction system"/>
    <property type="evidence" value="ECO:0007669"/>
    <property type="project" value="InterPro"/>
</dbReference>
<dbReference type="SMART" id="SM00448">
    <property type="entry name" value="REC"/>
    <property type="match status" value="1"/>
</dbReference>
<proteinExistence type="predicted"/>
<dbReference type="RefSeq" id="WP_087043986.1">
    <property type="nucleotide sequence ID" value="NZ_FCOB02000006.1"/>
</dbReference>
<dbReference type="Proteomes" id="UP000054978">
    <property type="component" value="Unassembled WGS sequence"/>
</dbReference>
<comment type="caution">
    <text evidence="3">The sequence shown here is derived from an EMBL/GenBank/DDBJ whole genome shotgun (WGS) entry which is preliminary data.</text>
</comment>
<sequence length="151" mass="17108">MDKRSHDMRTERCEIWNSRTAALAGPRRVLIVHSESSVGESFALLLAMRGFEAVQVGDARRALQMAARWRPQVLFVDTLIGDTRDHALARQLREALAQDGSEVDAALLVALAADARRDPRDVLYEAGYDGFCRRPCPVWWIYDVLKCFYTP</sequence>
<organism evidence="3 4">
    <name type="scientific">Caballeronia ptereochthonis</name>
    <dbReference type="NCBI Taxonomy" id="1777144"/>
    <lineage>
        <taxon>Bacteria</taxon>
        <taxon>Pseudomonadati</taxon>
        <taxon>Pseudomonadota</taxon>
        <taxon>Betaproteobacteria</taxon>
        <taxon>Burkholderiales</taxon>
        <taxon>Burkholderiaceae</taxon>
        <taxon>Caballeronia</taxon>
    </lineage>
</organism>
<dbReference type="EMBL" id="FCOB02000006">
    <property type="protein sequence ID" value="SAK54814.1"/>
    <property type="molecule type" value="Genomic_DNA"/>
</dbReference>
<dbReference type="STRING" id="1777144.AWB83_01562"/>
<keyword evidence="4" id="KW-1185">Reference proteome</keyword>
<reference evidence="3" key="1">
    <citation type="submission" date="2016-01" db="EMBL/GenBank/DDBJ databases">
        <authorList>
            <person name="Peeters C."/>
        </authorList>
    </citation>
    <scope>NUCLEOTIDE SEQUENCE [LARGE SCALE GENOMIC DNA]</scope>
    <source>
        <strain evidence="3">LMG 29326</strain>
    </source>
</reference>
<feature type="modified residue" description="4-aspartylphosphate" evidence="1">
    <location>
        <position position="77"/>
    </location>
</feature>
<gene>
    <name evidence="3" type="ORF">AWB83_01562</name>
</gene>
<evidence type="ECO:0000259" key="2">
    <source>
        <dbReference type="PROSITE" id="PS50110"/>
    </source>
</evidence>
<dbReference type="SUPFAM" id="SSF52172">
    <property type="entry name" value="CheY-like"/>
    <property type="match status" value="1"/>
</dbReference>
<evidence type="ECO:0000313" key="4">
    <source>
        <dbReference type="Proteomes" id="UP000054978"/>
    </source>
</evidence>
<evidence type="ECO:0000256" key="1">
    <source>
        <dbReference type="PROSITE-ProRule" id="PRU00169"/>
    </source>
</evidence>
<evidence type="ECO:0000313" key="3">
    <source>
        <dbReference type="EMBL" id="SAK54814.1"/>
    </source>
</evidence>